<comment type="similarity">
    <text evidence="1 3">Belongs to the peptidase C14A family.</text>
</comment>
<evidence type="ECO:0000313" key="9">
    <source>
        <dbReference type="EMBL" id="WAR15766.1"/>
    </source>
</evidence>
<dbReference type="InterPro" id="IPR001309">
    <property type="entry name" value="Pept_C14_p20"/>
</dbReference>
<dbReference type="SMART" id="SM00034">
    <property type="entry name" value="CLECT"/>
    <property type="match status" value="2"/>
</dbReference>
<evidence type="ECO:0000256" key="4">
    <source>
        <dbReference type="SAM" id="MobiDB-lite"/>
    </source>
</evidence>
<dbReference type="PROSITE" id="PS50207">
    <property type="entry name" value="CASPASE_P10"/>
    <property type="match status" value="1"/>
</dbReference>
<dbReference type="SUPFAM" id="SSF52129">
    <property type="entry name" value="Caspase-like"/>
    <property type="match status" value="1"/>
</dbReference>
<dbReference type="Pfam" id="PF00059">
    <property type="entry name" value="Lectin_C"/>
    <property type="match status" value="2"/>
</dbReference>
<dbReference type="InterPro" id="IPR016187">
    <property type="entry name" value="CTDL_fold"/>
</dbReference>
<dbReference type="Pfam" id="PF00619">
    <property type="entry name" value="CARD"/>
    <property type="match status" value="1"/>
</dbReference>
<keyword evidence="2" id="KW-1015">Disulfide bond</keyword>
<dbReference type="SMART" id="SM00115">
    <property type="entry name" value="CASc"/>
    <property type="match status" value="1"/>
</dbReference>
<evidence type="ECO:0000259" key="7">
    <source>
        <dbReference type="PROSITE" id="PS50208"/>
    </source>
</evidence>
<dbReference type="InterPro" id="IPR001304">
    <property type="entry name" value="C-type_lectin-like"/>
</dbReference>
<dbReference type="PROSITE" id="PS50041">
    <property type="entry name" value="C_TYPE_LECTIN_2"/>
    <property type="match status" value="2"/>
</dbReference>
<evidence type="ECO:0000256" key="3">
    <source>
        <dbReference type="RuleBase" id="RU003971"/>
    </source>
</evidence>
<dbReference type="PROSITE" id="PS50208">
    <property type="entry name" value="CASPASE_P20"/>
    <property type="match status" value="1"/>
</dbReference>
<feature type="compositionally biased region" description="Low complexity" evidence="4">
    <location>
        <begin position="624"/>
        <end position="651"/>
    </location>
</feature>
<proteinExistence type="inferred from homology"/>
<sequence>MPRSVRWLSGARRQGDSGRLRAPPRPYKLSRWTRRLTEDACHGHRLRAVRMTTSSSTLGSMFEFDCKPLGPEIDDKGWKIIQFEHELGYVQIDPDVQIQTCQGEIPPGDVVVTSQTSSKPVTHTETTTAPIEKTSIAPSTPTPTTTATTTTASTAASQPSSVVTTIMLQSSSAVPTTTISLQPVVGVEYGCKAKHLHHAIVHYGQLFTIDQTCYELVHTQKTWTNAEHDCHHRGGHLVHIENEEQQNKIYDVVNQYHRHAVWIGLNDRQLEEHFQWTSGDALNYTHWFPGRKSPKPDSSHPEDCVAIKLGAHSGQWEDINCQFQHGYVCEYDATLQTPSSTPAPNVAVNSDGNIRLCSRRLNQYAHQHHTTVGEFGKSCYELLHQRITFSQAEVMCKKASGHLVHINDAAEQQYVQSFLHRHSPHTAIWTGFNDRHSEGHFHWTAATAAAQVASVLVGYFDFMLSTSIINNSLPSLSMERQMEKAQKTALRKCRVQLVTDLQIKDVYDFIDKYQLLTPIMLEQLKAKESRPDQVRAFLDLLPRRGPKAFNTFLQILLESGHKTLADAILLEYQQTGANLAELTINPRAEVLQNGETQEMETEPSWTGIQETQGGSGKCAPSTNSGPNYVPPSSSSGSFPESLSSRASSASLNGPGYTGNMEEEYRMVSDPRGLLLIINNKKFTGDLETRDGTDEIIANLNYLSKHSQLKDVDSLAVAILTHGNSEDKGSLGHSNISKCAASVDVRPMAEEGSVCRIPNMQDFLIAYSTIPRHVSWRHKHDGSFFIQGFVKVFSENANSVDVLRMLVKVNNSVSKIDEYAGIQIPAPQVMLTKTWYLNPPSTPRDPTGAS</sequence>
<dbReference type="PROSITE" id="PS00615">
    <property type="entry name" value="C_TYPE_LECTIN_1"/>
    <property type="match status" value="1"/>
</dbReference>
<dbReference type="CDD" id="cd01671">
    <property type="entry name" value="CARD"/>
    <property type="match status" value="1"/>
</dbReference>
<dbReference type="InterPro" id="IPR029030">
    <property type="entry name" value="Caspase-like_dom_sf"/>
</dbReference>
<dbReference type="InterPro" id="IPR011029">
    <property type="entry name" value="DEATH-like_dom_sf"/>
</dbReference>
<dbReference type="InterPro" id="IPR016186">
    <property type="entry name" value="C-type_lectin-like/link_sf"/>
</dbReference>
<feature type="domain" description="C-type lectin" evidence="5">
    <location>
        <begin position="209"/>
        <end position="330"/>
    </location>
</feature>
<dbReference type="SMART" id="SM00114">
    <property type="entry name" value="CARD"/>
    <property type="match status" value="1"/>
</dbReference>
<evidence type="ECO:0000259" key="5">
    <source>
        <dbReference type="PROSITE" id="PS50041"/>
    </source>
</evidence>
<feature type="domain" description="Caspase family p20" evidence="7">
    <location>
        <begin position="670"/>
        <end position="693"/>
    </location>
</feature>
<protein>
    <submittedName>
        <fullName evidence="9">CASP2-like protein</fullName>
    </submittedName>
</protein>
<feature type="region of interest" description="Disordered" evidence="4">
    <location>
        <begin position="594"/>
        <end position="656"/>
    </location>
</feature>
<feature type="domain" description="CARD" evidence="8">
    <location>
        <begin position="482"/>
        <end position="571"/>
    </location>
</feature>
<dbReference type="Gene3D" id="3.40.50.1460">
    <property type="match status" value="1"/>
</dbReference>
<evidence type="ECO:0000256" key="2">
    <source>
        <dbReference type="ARBA" id="ARBA00023157"/>
    </source>
</evidence>
<dbReference type="PANTHER" id="PTHR22803">
    <property type="entry name" value="MANNOSE, PHOSPHOLIPASE, LECTIN RECEPTOR RELATED"/>
    <property type="match status" value="1"/>
</dbReference>
<name>A0ABY7F3Y8_MYAAR</name>
<keyword evidence="10" id="KW-1185">Reference proteome</keyword>
<dbReference type="InterPro" id="IPR050111">
    <property type="entry name" value="C-type_lectin/snaclec_domain"/>
</dbReference>
<dbReference type="InterPro" id="IPR002138">
    <property type="entry name" value="Pept_C14_p10"/>
</dbReference>
<dbReference type="Gene3D" id="3.30.70.1470">
    <property type="entry name" value="Caspase-like"/>
    <property type="match status" value="1"/>
</dbReference>
<dbReference type="InterPro" id="IPR015917">
    <property type="entry name" value="Pept_C14A"/>
</dbReference>
<feature type="domain" description="Caspase family p10" evidence="6">
    <location>
        <begin position="752"/>
        <end position="838"/>
    </location>
</feature>
<dbReference type="Gene3D" id="1.10.533.10">
    <property type="entry name" value="Death Domain, Fas"/>
    <property type="match status" value="1"/>
</dbReference>
<evidence type="ECO:0000259" key="6">
    <source>
        <dbReference type="PROSITE" id="PS50207"/>
    </source>
</evidence>
<dbReference type="PROSITE" id="PS50209">
    <property type="entry name" value="CARD"/>
    <property type="match status" value="1"/>
</dbReference>
<feature type="region of interest" description="Disordered" evidence="4">
    <location>
        <begin position="134"/>
        <end position="153"/>
    </location>
</feature>
<accession>A0ABY7F3Y8</accession>
<dbReference type="InterPro" id="IPR011600">
    <property type="entry name" value="Pept_C14_caspase"/>
</dbReference>
<organism evidence="9 10">
    <name type="scientific">Mya arenaria</name>
    <name type="common">Soft-shell clam</name>
    <dbReference type="NCBI Taxonomy" id="6604"/>
    <lineage>
        <taxon>Eukaryota</taxon>
        <taxon>Metazoa</taxon>
        <taxon>Spiralia</taxon>
        <taxon>Lophotrochozoa</taxon>
        <taxon>Mollusca</taxon>
        <taxon>Bivalvia</taxon>
        <taxon>Autobranchia</taxon>
        <taxon>Heteroconchia</taxon>
        <taxon>Euheterodonta</taxon>
        <taxon>Imparidentia</taxon>
        <taxon>Neoheterodontei</taxon>
        <taxon>Myida</taxon>
        <taxon>Myoidea</taxon>
        <taxon>Myidae</taxon>
        <taxon>Mya</taxon>
    </lineage>
</organism>
<dbReference type="InterPro" id="IPR001315">
    <property type="entry name" value="CARD"/>
</dbReference>
<feature type="compositionally biased region" description="Polar residues" evidence="4">
    <location>
        <begin position="603"/>
        <end position="612"/>
    </location>
</feature>
<evidence type="ECO:0000313" key="10">
    <source>
        <dbReference type="Proteomes" id="UP001164746"/>
    </source>
</evidence>
<feature type="region of interest" description="Disordered" evidence="4">
    <location>
        <begin position="1"/>
        <end position="25"/>
    </location>
</feature>
<dbReference type="Gene3D" id="3.10.100.10">
    <property type="entry name" value="Mannose-Binding Protein A, subunit A"/>
    <property type="match status" value="2"/>
</dbReference>
<reference evidence="9" key="1">
    <citation type="submission" date="2022-11" db="EMBL/GenBank/DDBJ databases">
        <title>Centuries of genome instability and evolution in soft-shell clam transmissible cancer (bioRxiv).</title>
        <authorList>
            <person name="Hart S.F.M."/>
            <person name="Yonemitsu M.A."/>
            <person name="Giersch R.M."/>
            <person name="Beal B.F."/>
            <person name="Arriagada G."/>
            <person name="Davis B.W."/>
            <person name="Ostrander E.A."/>
            <person name="Goff S.P."/>
            <person name="Metzger M.J."/>
        </authorList>
    </citation>
    <scope>NUCLEOTIDE SEQUENCE</scope>
    <source>
        <strain evidence="9">MELC-2E11</strain>
        <tissue evidence="9">Siphon/mantle</tissue>
    </source>
</reference>
<dbReference type="EMBL" id="CP111020">
    <property type="protein sequence ID" value="WAR15766.1"/>
    <property type="molecule type" value="Genomic_DNA"/>
</dbReference>
<dbReference type="InterPro" id="IPR018378">
    <property type="entry name" value="C-type_lectin_CS"/>
</dbReference>
<feature type="domain" description="C-type lectin" evidence="5">
    <location>
        <begin position="375"/>
        <end position="447"/>
    </location>
</feature>
<dbReference type="SUPFAM" id="SSF47986">
    <property type="entry name" value="DEATH domain"/>
    <property type="match status" value="1"/>
</dbReference>
<dbReference type="Proteomes" id="UP001164746">
    <property type="component" value="Chromosome 9"/>
</dbReference>
<evidence type="ECO:0000259" key="8">
    <source>
        <dbReference type="PROSITE" id="PS50209"/>
    </source>
</evidence>
<evidence type="ECO:0000256" key="1">
    <source>
        <dbReference type="ARBA" id="ARBA00010134"/>
    </source>
</evidence>
<dbReference type="SUPFAM" id="SSF56436">
    <property type="entry name" value="C-type lectin-like"/>
    <property type="match status" value="2"/>
</dbReference>
<dbReference type="CDD" id="cd00037">
    <property type="entry name" value="CLECT"/>
    <property type="match status" value="2"/>
</dbReference>
<gene>
    <name evidence="9" type="ORF">MAR_005871</name>
</gene>
<dbReference type="Pfam" id="PF00656">
    <property type="entry name" value="Peptidase_C14"/>
    <property type="match status" value="1"/>
</dbReference>